<feature type="compositionally biased region" description="Basic and acidic residues" evidence="1">
    <location>
        <begin position="63"/>
        <end position="78"/>
    </location>
</feature>
<evidence type="ECO:0000256" key="1">
    <source>
        <dbReference type="SAM" id="MobiDB-lite"/>
    </source>
</evidence>
<dbReference type="EMBL" id="KZ678140">
    <property type="protein sequence ID" value="PSN63422.1"/>
    <property type="molecule type" value="Genomic_DNA"/>
</dbReference>
<reference evidence="2 3" key="1">
    <citation type="journal article" date="2018" name="Front. Microbiol.">
        <title>Genome-Wide Analysis of Corynespora cassiicola Leaf Fall Disease Putative Effectors.</title>
        <authorList>
            <person name="Lopez D."/>
            <person name="Ribeiro S."/>
            <person name="Label P."/>
            <person name="Fumanal B."/>
            <person name="Venisse J.S."/>
            <person name="Kohler A."/>
            <person name="de Oliveira R.R."/>
            <person name="Labutti K."/>
            <person name="Lipzen A."/>
            <person name="Lail K."/>
            <person name="Bauer D."/>
            <person name="Ohm R.A."/>
            <person name="Barry K.W."/>
            <person name="Spatafora J."/>
            <person name="Grigoriev I.V."/>
            <person name="Martin F.M."/>
            <person name="Pujade-Renaud V."/>
        </authorList>
    </citation>
    <scope>NUCLEOTIDE SEQUENCE [LARGE SCALE GENOMIC DNA]</scope>
    <source>
        <strain evidence="2 3">Philippines</strain>
    </source>
</reference>
<accession>A0A2T2NDA4</accession>
<gene>
    <name evidence="2" type="ORF">BS50DRAFT_112348</name>
</gene>
<sequence>MHVLPRYTYSRRRCPPPHQHRFALPCPPFPDLSLTATSPSPIPIPHPTYAPNRPPSTDAALAPRRDGREDRTGWERIGRVRTGASSARDRRNGLATRLHCAPPTTLPTLERHFQSNSSMPPPLLLWRRGRRRRRWRRRFLFPAQS</sequence>
<name>A0A2T2NDA4_CORCC</name>
<protein>
    <submittedName>
        <fullName evidence="2">Uncharacterized protein</fullName>
    </submittedName>
</protein>
<organism evidence="2 3">
    <name type="scientific">Corynespora cassiicola Philippines</name>
    <dbReference type="NCBI Taxonomy" id="1448308"/>
    <lineage>
        <taxon>Eukaryota</taxon>
        <taxon>Fungi</taxon>
        <taxon>Dikarya</taxon>
        <taxon>Ascomycota</taxon>
        <taxon>Pezizomycotina</taxon>
        <taxon>Dothideomycetes</taxon>
        <taxon>Pleosporomycetidae</taxon>
        <taxon>Pleosporales</taxon>
        <taxon>Corynesporascaceae</taxon>
        <taxon>Corynespora</taxon>
    </lineage>
</organism>
<evidence type="ECO:0000313" key="3">
    <source>
        <dbReference type="Proteomes" id="UP000240883"/>
    </source>
</evidence>
<dbReference type="AlphaFoldDB" id="A0A2T2NDA4"/>
<dbReference type="Proteomes" id="UP000240883">
    <property type="component" value="Unassembled WGS sequence"/>
</dbReference>
<proteinExistence type="predicted"/>
<feature type="region of interest" description="Disordered" evidence="1">
    <location>
        <begin position="36"/>
        <end position="117"/>
    </location>
</feature>
<feature type="compositionally biased region" description="Pro residues" evidence="1">
    <location>
        <begin position="40"/>
        <end position="54"/>
    </location>
</feature>
<keyword evidence="3" id="KW-1185">Reference proteome</keyword>
<evidence type="ECO:0000313" key="2">
    <source>
        <dbReference type="EMBL" id="PSN63422.1"/>
    </source>
</evidence>